<feature type="domain" description="Retrotransposon gag" evidence="2">
    <location>
        <begin position="127"/>
        <end position="215"/>
    </location>
</feature>
<dbReference type="Pfam" id="PF03732">
    <property type="entry name" value="Retrotrans_gag"/>
    <property type="match status" value="1"/>
</dbReference>
<dbReference type="PANTHER" id="PTHR15503:SF22">
    <property type="entry name" value="TRANSPOSON TY3-I GAG POLYPROTEIN"/>
    <property type="match status" value="1"/>
</dbReference>
<evidence type="ECO:0000313" key="4">
    <source>
        <dbReference type="Proteomes" id="UP000595140"/>
    </source>
</evidence>
<dbReference type="PANTHER" id="PTHR15503">
    <property type="entry name" value="LDOC1 RELATED"/>
    <property type="match status" value="1"/>
</dbReference>
<feature type="compositionally biased region" description="Polar residues" evidence="1">
    <location>
        <begin position="251"/>
        <end position="273"/>
    </location>
</feature>
<dbReference type="AlphaFoldDB" id="A0A484LX05"/>
<accession>A0A484LX05</accession>
<dbReference type="Gene3D" id="2.40.70.10">
    <property type="entry name" value="Acid Proteases"/>
    <property type="match status" value="1"/>
</dbReference>
<protein>
    <recommendedName>
        <fullName evidence="2">Retrotransposon gag domain-containing protein</fullName>
    </recommendedName>
</protein>
<name>A0A484LX05_9ASTE</name>
<dbReference type="OrthoDB" id="5989194at2759"/>
<dbReference type="EMBL" id="OOIL02002158">
    <property type="protein sequence ID" value="VFQ80734.1"/>
    <property type="molecule type" value="Genomic_DNA"/>
</dbReference>
<organism evidence="3 4">
    <name type="scientific">Cuscuta campestris</name>
    <dbReference type="NCBI Taxonomy" id="132261"/>
    <lineage>
        <taxon>Eukaryota</taxon>
        <taxon>Viridiplantae</taxon>
        <taxon>Streptophyta</taxon>
        <taxon>Embryophyta</taxon>
        <taxon>Tracheophyta</taxon>
        <taxon>Spermatophyta</taxon>
        <taxon>Magnoliopsida</taxon>
        <taxon>eudicotyledons</taxon>
        <taxon>Gunneridae</taxon>
        <taxon>Pentapetalae</taxon>
        <taxon>asterids</taxon>
        <taxon>lamiids</taxon>
        <taxon>Solanales</taxon>
        <taxon>Convolvulaceae</taxon>
        <taxon>Cuscuteae</taxon>
        <taxon>Cuscuta</taxon>
        <taxon>Cuscuta subgen. Grammica</taxon>
        <taxon>Cuscuta sect. Cleistogrammica</taxon>
    </lineage>
</organism>
<feature type="region of interest" description="Disordered" evidence="1">
    <location>
        <begin position="251"/>
        <end position="291"/>
    </location>
</feature>
<evidence type="ECO:0000256" key="1">
    <source>
        <dbReference type="SAM" id="MobiDB-lite"/>
    </source>
</evidence>
<dbReference type="InterPro" id="IPR021109">
    <property type="entry name" value="Peptidase_aspartic_dom_sf"/>
</dbReference>
<proteinExistence type="predicted"/>
<dbReference type="Proteomes" id="UP000595140">
    <property type="component" value="Unassembled WGS sequence"/>
</dbReference>
<reference evidence="3 4" key="1">
    <citation type="submission" date="2018-04" db="EMBL/GenBank/DDBJ databases">
        <authorList>
            <person name="Vogel A."/>
        </authorList>
    </citation>
    <scope>NUCLEOTIDE SEQUENCE [LARGE SCALE GENOMIC DNA]</scope>
</reference>
<dbReference type="InterPro" id="IPR005162">
    <property type="entry name" value="Retrotrans_gag_dom"/>
</dbReference>
<keyword evidence="4" id="KW-1185">Reference proteome</keyword>
<gene>
    <name evidence="3" type="ORF">CCAM_LOCUS22510</name>
</gene>
<dbReference type="InterPro" id="IPR032567">
    <property type="entry name" value="RTL1-rel"/>
</dbReference>
<evidence type="ECO:0000259" key="2">
    <source>
        <dbReference type="Pfam" id="PF03732"/>
    </source>
</evidence>
<dbReference type="CDD" id="cd00303">
    <property type="entry name" value="retropepsin_like"/>
    <property type="match status" value="1"/>
</dbReference>
<dbReference type="SUPFAM" id="SSF50630">
    <property type="entry name" value="Acid proteases"/>
    <property type="match status" value="1"/>
</dbReference>
<dbReference type="Pfam" id="PF08284">
    <property type="entry name" value="RVP_2"/>
    <property type="match status" value="1"/>
</dbReference>
<sequence length="669" mass="74606">MPSVPSQEETLAAMHGQIQNLKGDLDANVKLLQESLGQLHKELEVRIELQFQRLLTMLPPNRKGHGDDVSGCQYTGDQGGGFRDRHTPKPKLEAPMCDGSEPLRWLYKADEYFKFYTTPPEERLRCIALMLEGPAADWFRWRMNANLIVDYADFVDKFKLRFDPMYYADYFGQLANLRQTGSVMEYQTAFENIMQHVTGASEANLLSLFHAGLKPHLRHEIALLKPTTLSSSFALARELEAKHSTLLQSVSPRQQSWNSSLPPQVFPTSTRPSTQEDKAATPTPVGDVGGSAHVRRLPRAERLERRAKGLCYNCDQKWSKTHRCGRFLLLCDDDDEELPEDSATDIPPITADISSLNTMDGAPAPRSLRLAGRIHQTDIQVLIDGGSTHNFLHPDLVSKLQLPVFMVTPFRVYVGNGDSLPCDKRCAVLPLFLQGTLFSVDVFVLPIHGQDVVLGVQWLQQLGRVTHDYASMKMEFTWRDKLVSLQGGISAPQGINAHTLNLLHGRQEFAAYFEIYFLGAQPDTAVDGTPLPAPIQPLLAEFAQFLSAIRDAILLFKLNEDMRFSDGSKLQNIRNIIDIEKLFDAELGGTKRSKDCTLIPEGDSGKALVKKTKPHFSSPIGSHARKNGEMGEWEFIDSFGDRSNAISNGSSPTFAKINAPTEEFGSSIL</sequence>
<evidence type="ECO:0000313" key="3">
    <source>
        <dbReference type="EMBL" id="VFQ80734.1"/>
    </source>
</evidence>